<dbReference type="GO" id="GO:0005783">
    <property type="term" value="C:endoplasmic reticulum"/>
    <property type="evidence" value="ECO:0007669"/>
    <property type="project" value="UniProtKB-SubCell"/>
</dbReference>
<dbReference type="Proteomes" id="UP000223968">
    <property type="component" value="Unassembled WGS sequence"/>
</dbReference>
<dbReference type="GO" id="GO:0030008">
    <property type="term" value="C:TRAPP complex"/>
    <property type="evidence" value="ECO:0007669"/>
    <property type="project" value="InterPro"/>
</dbReference>
<evidence type="ECO:0000256" key="5">
    <source>
        <dbReference type="ARBA" id="ARBA00022892"/>
    </source>
</evidence>
<keyword evidence="6" id="KW-0333">Golgi apparatus</keyword>
<evidence type="ECO:0000313" key="10">
    <source>
        <dbReference type="EMBL" id="PGH13071.1"/>
    </source>
</evidence>
<evidence type="ECO:0000256" key="6">
    <source>
        <dbReference type="ARBA" id="ARBA00023034"/>
    </source>
</evidence>
<dbReference type="SMART" id="SM01399">
    <property type="entry name" value="Sybindin"/>
    <property type="match status" value="1"/>
</dbReference>
<evidence type="ECO:0000313" key="11">
    <source>
        <dbReference type="Proteomes" id="UP000223968"/>
    </source>
</evidence>
<comment type="similarity">
    <text evidence="7">Belongs to the TRAPP small subunits family. TRAPPC4 subfamily.</text>
</comment>
<dbReference type="PANTHER" id="PTHR23249">
    <property type="entry name" value="TRAFFICKING PROTEIN PARTICLE COMPLEX SUBUNIT"/>
    <property type="match status" value="1"/>
</dbReference>
<evidence type="ECO:0000256" key="7">
    <source>
        <dbReference type="ARBA" id="ARBA00038179"/>
    </source>
</evidence>
<dbReference type="Pfam" id="PF04099">
    <property type="entry name" value="Sybindin"/>
    <property type="match status" value="2"/>
</dbReference>
<dbReference type="EMBL" id="PDNB01000050">
    <property type="protein sequence ID" value="PGH13071.1"/>
    <property type="molecule type" value="Genomic_DNA"/>
</dbReference>
<dbReference type="InterPro" id="IPR011012">
    <property type="entry name" value="Longin-like_dom_sf"/>
</dbReference>
<organism evidence="10 11">
    <name type="scientific">Helicocarpus griseus UAMH5409</name>
    <dbReference type="NCBI Taxonomy" id="1447875"/>
    <lineage>
        <taxon>Eukaryota</taxon>
        <taxon>Fungi</taxon>
        <taxon>Dikarya</taxon>
        <taxon>Ascomycota</taxon>
        <taxon>Pezizomycotina</taxon>
        <taxon>Eurotiomycetes</taxon>
        <taxon>Eurotiomycetidae</taxon>
        <taxon>Onygenales</taxon>
        <taxon>Ajellomycetaceae</taxon>
        <taxon>Helicocarpus</taxon>
    </lineage>
</organism>
<feature type="compositionally biased region" description="Low complexity" evidence="9">
    <location>
        <begin position="384"/>
        <end position="409"/>
    </location>
</feature>
<comment type="subcellular location">
    <subcellularLocation>
        <location evidence="1">Endoplasmic reticulum</location>
    </subcellularLocation>
    <subcellularLocation>
        <location evidence="2">Golgi apparatus</location>
    </subcellularLocation>
</comment>
<evidence type="ECO:0000256" key="4">
    <source>
        <dbReference type="ARBA" id="ARBA00022824"/>
    </source>
</evidence>
<name>A0A2B7XWC5_9EURO</name>
<evidence type="ECO:0000256" key="9">
    <source>
        <dbReference type="SAM" id="MobiDB-lite"/>
    </source>
</evidence>
<dbReference type="CDD" id="cd14856">
    <property type="entry name" value="TRAPPC4_synbindin"/>
    <property type="match status" value="1"/>
</dbReference>
<evidence type="ECO:0000256" key="2">
    <source>
        <dbReference type="ARBA" id="ARBA00004555"/>
    </source>
</evidence>
<feature type="coiled-coil region" evidence="8">
    <location>
        <begin position="37"/>
        <end position="75"/>
    </location>
</feature>
<evidence type="ECO:0000256" key="3">
    <source>
        <dbReference type="ARBA" id="ARBA00022448"/>
    </source>
</evidence>
<keyword evidence="3" id="KW-0813">Transport</keyword>
<feature type="compositionally biased region" description="Low complexity" evidence="9">
    <location>
        <begin position="83"/>
        <end position="97"/>
    </location>
</feature>
<dbReference type="InterPro" id="IPR046347">
    <property type="entry name" value="bZIP_sf"/>
</dbReference>
<sequence length="524" mass="57097">MSTANTSANHSSKREKKSHDYTLTRVRNNQRRCRERRRQYIATLEQKVEENERLLAEARAEIASLKSQLIECRARHAHLPEPSSVSVNSAAVTVSSGERSEDEDGSGNENESPVLSAVAGEDSYGGSLINSAFYQQLTHNDTDNILSPPTLPEEISSEQYPSLTSAILSQADMLDGNPFDAIIPETWAGPTLPASLSAISSPTPSALRLQDLTLPTTPSNCYYANSPDDESTTLCSQAFVFITQQNFKGVDISVIERWLSRGFRQAKNPGEGCRVENSLLFQFMEFASVWGRRGWKGATTCTSGQVRSGGYVSSPAQLLTSPAICPRVVYSLIIINKAGGLIYHREFQSGLLKLSTNDYLVLAGTFHGIHAITRSLTPRLPTLHPAAPGTSTPTSSGATPTPSTATTAASHHHHTSSLSASARTSSPIPFPASTANSTLPNPSLPATGLEVLETEKFRLTCFQTVTGTKFLLFTDPLMAGVDVVMKQIYELYADYVMKNPFYQMEMPVRCEAFDRHLGGWVKGR</sequence>
<dbReference type="SUPFAM" id="SSF57959">
    <property type="entry name" value="Leucine zipper domain"/>
    <property type="match status" value="1"/>
</dbReference>
<feature type="compositionally biased region" description="Low complexity" evidence="9">
    <location>
        <begin position="416"/>
        <end position="427"/>
    </location>
</feature>
<dbReference type="GO" id="GO:0003700">
    <property type="term" value="F:DNA-binding transcription factor activity"/>
    <property type="evidence" value="ECO:0007669"/>
    <property type="project" value="InterPro"/>
</dbReference>
<evidence type="ECO:0000256" key="8">
    <source>
        <dbReference type="SAM" id="Coils"/>
    </source>
</evidence>
<accession>A0A2B7XWC5</accession>
<dbReference type="GO" id="GO:0005794">
    <property type="term" value="C:Golgi apparatus"/>
    <property type="evidence" value="ECO:0007669"/>
    <property type="project" value="UniProtKB-SubCell"/>
</dbReference>
<evidence type="ECO:0008006" key="12">
    <source>
        <dbReference type="Google" id="ProtNLM"/>
    </source>
</evidence>
<dbReference type="PANTHER" id="PTHR23249:SF15">
    <property type="entry name" value="TRAFFICKING PROTEIN PARTICLE COMPLEX SUBUNIT 4"/>
    <property type="match status" value="1"/>
</dbReference>
<feature type="region of interest" description="Disordered" evidence="9">
    <location>
        <begin position="380"/>
        <end position="442"/>
    </location>
</feature>
<protein>
    <recommendedName>
        <fullName evidence="12">Trafficking protein particle complex subunit</fullName>
    </recommendedName>
</protein>
<comment type="caution">
    <text evidence="10">The sequence shown here is derived from an EMBL/GenBank/DDBJ whole genome shotgun (WGS) entry which is preliminary data.</text>
</comment>
<dbReference type="GO" id="GO:0006888">
    <property type="term" value="P:endoplasmic reticulum to Golgi vesicle-mediated transport"/>
    <property type="evidence" value="ECO:0007669"/>
    <property type="project" value="TreeGrafter"/>
</dbReference>
<keyword evidence="8" id="KW-0175">Coiled coil</keyword>
<dbReference type="OrthoDB" id="246406at2759"/>
<keyword evidence="11" id="KW-1185">Reference proteome</keyword>
<dbReference type="Gene3D" id="1.20.5.170">
    <property type="match status" value="1"/>
</dbReference>
<dbReference type="STRING" id="1447875.A0A2B7XWC5"/>
<keyword evidence="4" id="KW-0256">Endoplasmic reticulum</keyword>
<dbReference type="Gene3D" id="3.30.450.70">
    <property type="match status" value="1"/>
</dbReference>
<feature type="region of interest" description="Disordered" evidence="9">
    <location>
        <begin position="81"/>
        <end position="113"/>
    </location>
</feature>
<dbReference type="SUPFAM" id="SSF64356">
    <property type="entry name" value="SNARE-like"/>
    <property type="match status" value="1"/>
</dbReference>
<keyword evidence="5" id="KW-0931">ER-Golgi transport</keyword>
<dbReference type="AlphaFoldDB" id="A0A2B7XWC5"/>
<proteinExistence type="inferred from homology"/>
<reference evidence="10 11" key="1">
    <citation type="submission" date="2017-10" db="EMBL/GenBank/DDBJ databases">
        <title>Comparative genomics in systemic dimorphic fungi from Ajellomycetaceae.</title>
        <authorList>
            <person name="Munoz J.F."/>
            <person name="Mcewen J.G."/>
            <person name="Clay O.K."/>
            <person name="Cuomo C.A."/>
        </authorList>
    </citation>
    <scope>NUCLEOTIDE SEQUENCE [LARGE SCALE GENOMIC DNA]</scope>
    <source>
        <strain evidence="10 11">UAMH5409</strain>
    </source>
</reference>
<dbReference type="InterPro" id="IPR007233">
    <property type="entry name" value="TRAPPC"/>
</dbReference>
<gene>
    <name evidence="10" type="ORF">AJ79_03908</name>
</gene>
<feature type="region of interest" description="Disordered" evidence="9">
    <location>
        <begin position="1"/>
        <end position="32"/>
    </location>
</feature>
<feature type="compositionally biased region" description="Polar residues" evidence="9">
    <location>
        <begin position="1"/>
        <end position="10"/>
    </location>
</feature>
<evidence type="ECO:0000256" key="1">
    <source>
        <dbReference type="ARBA" id="ARBA00004240"/>
    </source>
</evidence>